<accession>A0A5N7KR53</accession>
<dbReference type="EMBL" id="VUAZ01000147">
    <property type="protein sequence ID" value="MPR04666.1"/>
    <property type="molecule type" value="Genomic_DNA"/>
</dbReference>
<protein>
    <recommendedName>
        <fullName evidence="4">Lipoprotein</fullName>
    </recommendedName>
</protein>
<dbReference type="Proteomes" id="UP000326112">
    <property type="component" value="Unassembled WGS sequence"/>
</dbReference>
<evidence type="ECO:0000313" key="2">
    <source>
        <dbReference type="EMBL" id="MPR04666.1"/>
    </source>
</evidence>
<gene>
    <name evidence="2" type="ORF">F0169_22890</name>
</gene>
<comment type="caution">
    <text evidence="2">The sequence shown here is derived from an EMBL/GenBank/DDBJ whole genome shotgun (WGS) entry which is preliminary data.</text>
</comment>
<feature type="chain" id="PRO_5045821835" description="Lipoprotein" evidence="1">
    <location>
        <begin position="30"/>
        <end position="156"/>
    </location>
</feature>
<organism evidence="2 3">
    <name type="scientific">Pseudomonas kitaguniensis</name>
    <dbReference type="NCBI Taxonomy" id="2607908"/>
    <lineage>
        <taxon>Bacteria</taxon>
        <taxon>Pseudomonadati</taxon>
        <taxon>Pseudomonadota</taxon>
        <taxon>Gammaproteobacteria</taxon>
        <taxon>Pseudomonadales</taxon>
        <taxon>Pseudomonadaceae</taxon>
        <taxon>Pseudomonas</taxon>
    </lineage>
</organism>
<evidence type="ECO:0000313" key="3">
    <source>
        <dbReference type="Proteomes" id="UP000326112"/>
    </source>
</evidence>
<sequence>MLNSTFLKSVKKLRSVILLALFFTMGACAQTTLEEQFRGIESCSIKNIFLDPVSRKPSGEYFSARKLEPCRIDEVAFYCVSDTFYGLHVNQVAIPYVGPFSVHAIYLKESPDVVEPVLRAQFKGIKLNQNDGASPILIADPKQPGSSVFYCDEYSE</sequence>
<feature type="signal peptide" evidence="1">
    <location>
        <begin position="1"/>
        <end position="29"/>
    </location>
</feature>
<name>A0A5N7KR53_9PSED</name>
<dbReference type="RefSeq" id="WP_152747693.1">
    <property type="nucleotide sequence ID" value="NZ_VUAZ01000147.1"/>
</dbReference>
<evidence type="ECO:0000256" key="1">
    <source>
        <dbReference type="SAM" id="SignalP"/>
    </source>
</evidence>
<reference evidence="2 3" key="2">
    <citation type="journal article" date="2023" name="Plant Pathol.">
        <title>Dismantling and reorganizing Pseudomonas marginalis sensu#lato.</title>
        <authorList>
            <person name="Sawada H."/>
            <person name="Fujikawa T."/>
            <person name="Satou M."/>
        </authorList>
    </citation>
    <scope>NUCLEOTIDE SEQUENCE [LARGE SCALE GENOMIC DNA]</scope>
    <source>
        <strain evidence="2 3">MAFF 212408</strain>
    </source>
</reference>
<proteinExistence type="predicted"/>
<evidence type="ECO:0008006" key="4">
    <source>
        <dbReference type="Google" id="ProtNLM"/>
    </source>
</evidence>
<reference evidence="2 3" key="1">
    <citation type="journal article" date="2020" name="Int. J. Syst. Evol. Microbiol.">
        <title>Pseudomonas kitaguniensis sp. nov., a pathogen causing bacterial rot of Welsh onion in Japan.</title>
        <authorList>
            <person name="Sawada H."/>
            <person name="Fujikawa T."/>
            <person name="Nishiwaki Y."/>
            <person name="Horita H."/>
        </authorList>
    </citation>
    <scope>NUCLEOTIDE SEQUENCE [LARGE SCALE GENOMIC DNA]</scope>
    <source>
        <strain evidence="2 3">MAFF 212408</strain>
    </source>
</reference>
<keyword evidence="1" id="KW-0732">Signal</keyword>
<keyword evidence="3" id="KW-1185">Reference proteome</keyword>